<evidence type="ECO:0000313" key="2">
    <source>
        <dbReference type="EMBL" id="KAK8962575.1"/>
    </source>
</evidence>
<feature type="transmembrane region" description="Helical" evidence="1">
    <location>
        <begin position="6"/>
        <end position="30"/>
    </location>
</feature>
<evidence type="ECO:0008006" key="4">
    <source>
        <dbReference type="Google" id="ProtNLM"/>
    </source>
</evidence>
<evidence type="ECO:0000256" key="1">
    <source>
        <dbReference type="SAM" id="Phobius"/>
    </source>
</evidence>
<name>A0ABR2MEL1_9ASPA</name>
<protein>
    <recommendedName>
        <fullName evidence="4">Photosystem I assembly protein Ycf4</fullName>
    </recommendedName>
</protein>
<sequence length="81" mass="9428">MDPYFITFYLGLGIGVIRPAFDISIVIWGYHIHFFRLLLNRERGLIKPLSRFKRAQRSEYGTQITIYMSKAGLITPIPNPK</sequence>
<evidence type="ECO:0000313" key="3">
    <source>
        <dbReference type="Proteomes" id="UP001412067"/>
    </source>
</evidence>
<gene>
    <name evidence="2" type="ORF">KSP40_PGU004973</name>
</gene>
<organism evidence="2 3">
    <name type="scientific">Platanthera guangdongensis</name>
    <dbReference type="NCBI Taxonomy" id="2320717"/>
    <lineage>
        <taxon>Eukaryota</taxon>
        <taxon>Viridiplantae</taxon>
        <taxon>Streptophyta</taxon>
        <taxon>Embryophyta</taxon>
        <taxon>Tracheophyta</taxon>
        <taxon>Spermatophyta</taxon>
        <taxon>Magnoliopsida</taxon>
        <taxon>Liliopsida</taxon>
        <taxon>Asparagales</taxon>
        <taxon>Orchidaceae</taxon>
        <taxon>Orchidoideae</taxon>
        <taxon>Orchideae</taxon>
        <taxon>Orchidinae</taxon>
        <taxon>Platanthera</taxon>
    </lineage>
</organism>
<dbReference type="EMBL" id="JBBWWR010000008">
    <property type="protein sequence ID" value="KAK8962575.1"/>
    <property type="molecule type" value="Genomic_DNA"/>
</dbReference>
<keyword evidence="1" id="KW-0812">Transmembrane</keyword>
<comment type="caution">
    <text evidence="2">The sequence shown here is derived from an EMBL/GenBank/DDBJ whole genome shotgun (WGS) entry which is preliminary data.</text>
</comment>
<dbReference type="Proteomes" id="UP001412067">
    <property type="component" value="Unassembled WGS sequence"/>
</dbReference>
<reference evidence="2 3" key="1">
    <citation type="journal article" date="2022" name="Nat. Plants">
        <title>Genomes of leafy and leafless Platanthera orchids illuminate the evolution of mycoheterotrophy.</title>
        <authorList>
            <person name="Li M.H."/>
            <person name="Liu K.W."/>
            <person name="Li Z."/>
            <person name="Lu H.C."/>
            <person name="Ye Q.L."/>
            <person name="Zhang D."/>
            <person name="Wang J.Y."/>
            <person name="Li Y.F."/>
            <person name="Zhong Z.M."/>
            <person name="Liu X."/>
            <person name="Yu X."/>
            <person name="Liu D.K."/>
            <person name="Tu X.D."/>
            <person name="Liu B."/>
            <person name="Hao Y."/>
            <person name="Liao X.Y."/>
            <person name="Jiang Y.T."/>
            <person name="Sun W.H."/>
            <person name="Chen J."/>
            <person name="Chen Y.Q."/>
            <person name="Ai Y."/>
            <person name="Zhai J.W."/>
            <person name="Wu S.S."/>
            <person name="Zhou Z."/>
            <person name="Hsiao Y.Y."/>
            <person name="Wu W.L."/>
            <person name="Chen Y.Y."/>
            <person name="Lin Y.F."/>
            <person name="Hsu J.L."/>
            <person name="Li C.Y."/>
            <person name="Wang Z.W."/>
            <person name="Zhao X."/>
            <person name="Zhong W.Y."/>
            <person name="Ma X.K."/>
            <person name="Ma L."/>
            <person name="Huang J."/>
            <person name="Chen G.Z."/>
            <person name="Huang M.Z."/>
            <person name="Huang L."/>
            <person name="Peng D.H."/>
            <person name="Luo Y.B."/>
            <person name="Zou S.Q."/>
            <person name="Chen S.P."/>
            <person name="Lan S."/>
            <person name="Tsai W.C."/>
            <person name="Van de Peer Y."/>
            <person name="Liu Z.J."/>
        </authorList>
    </citation>
    <scope>NUCLEOTIDE SEQUENCE [LARGE SCALE GENOMIC DNA]</scope>
    <source>
        <strain evidence="2">Lor288</strain>
    </source>
</reference>
<proteinExistence type="predicted"/>
<keyword evidence="1" id="KW-0472">Membrane</keyword>
<accession>A0ABR2MEL1</accession>
<keyword evidence="1" id="KW-1133">Transmembrane helix</keyword>
<keyword evidence="3" id="KW-1185">Reference proteome</keyword>